<dbReference type="AlphaFoldDB" id="A0A915ILM0"/>
<proteinExistence type="predicted"/>
<organism evidence="2 3">
    <name type="scientific">Romanomermis culicivorax</name>
    <name type="common">Nematode worm</name>
    <dbReference type="NCBI Taxonomy" id="13658"/>
    <lineage>
        <taxon>Eukaryota</taxon>
        <taxon>Metazoa</taxon>
        <taxon>Ecdysozoa</taxon>
        <taxon>Nematoda</taxon>
        <taxon>Enoplea</taxon>
        <taxon>Dorylaimia</taxon>
        <taxon>Mermithida</taxon>
        <taxon>Mermithoidea</taxon>
        <taxon>Mermithidae</taxon>
        <taxon>Romanomermis</taxon>
    </lineage>
</organism>
<accession>A0A915ILM0</accession>
<sequence length="101" mass="11298">MRTSVIPNNNDTEQGQQHQDNVTQNFTLNTAPLTRIHGRSIYELNKLQPIYPQAGTILGTHQMMINSGLHQQQMSAHNHTTSNGVTTLQNNIVPNINNVIQ</sequence>
<dbReference type="WBParaSite" id="nRc.2.0.1.t14343-RA">
    <property type="protein sequence ID" value="nRc.2.0.1.t14343-RA"/>
    <property type="gene ID" value="nRc.2.0.1.g14343"/>
</dbReference>
<name>A0A915ILM0_ROMCU</name>
<evidence type="ECO:0000313" key="2">
    <source>
        <dbReference type="Proteomes" id="UP000887565"/>
    </source>
</evidence>
<dbReference type="Proteomes" id="UP000887565">
    <property type="component" value="Unplaced"/>
</dbReference>
<protein>
    <submittedName>
        <fullName evidence="3">Uncharacterized protein</fullName>
    </submittedName>
</protein>
<reference evidence="3" key="1">
    <citation type="submission" date="2022-11" db="UniProtKB">
        <authorList>
            <consortium name="WormBaseParasite"/>
        </authorList>
    </citation>
    <scope>IDENTIFICATION</scope>
</reference>
<feature type="region of interest" description="Disordered" evidence="1">
    <location>
        <begin position="1"/>
        <end position="21"/>
    </location>
</feature>
<keyword evidence="2" id="KW-1185">Reference proteome</keyword>
<evidence type="ECO:0000256" key="1">
    <source>
        <dbReference type="SAM" id="MobiDB-lite"/>
    </source>
</evidence>
<evidence type="ECO:0000313" key="3">
    <source>
        <dbReference type="WBParaSite" id="nRc.2.0.1.t14343-RA"/>
    </source>
</evidence>